<feature type="region of interest" description="Disordered" evidence="1">
    <location>
        <begin position="117"/>
        <end position="143"/>
    </location>
</feature>
<dbReference type="SUPFAM" id="SSF82171">
    <property type="entry name" value="DPP6 N-terminal domain-like"/>
    <property type="match status" value="1"/>
</dbReference>
<evidence type="ECO:0000313" key="2">
    <source>
        <dbReference type="EMBL" id="KAK0742946.1"/>
    </source>
</evidence>
<feature type="region of interest" description="Disordered" evidence="1">
    <location>
        <begin position="212"/>
        <end position="288"/>
    </location>
</feature>
<dbReference type="AlphaFoldDB" id="A0AA40EP80"/>
<keyword evidence="3" id="KW-1185">Reference proteome</keyword>
<gene>
    <name evidence="2" type="ORF">B0T18DRAFT_414090</name>
</gene>
<evidence type="ECO:0000256" key="1">
    <source>
        <dbReference type="SAM" id="MobiDB-lite"/>
    </source>
</evidence>
<evidence type="ECO:0000313" key="3">
    <source>
        <dbReference type="Proteomes" id="UP001172155"/>
    </source>
</evidence>
<dbReference type="InterPro" id="IPR015943">
    <property type="entry name" value="WD40/YVTN_repeat-like_dom_sf"/>
</dbReference>
<organism evidence="2 3">
    <name type="scientific">Schizothecium vesticola</name>
    <dbReference type="NCBI Taxonomy" id="314040"/>
    <lineage>
        <taxon>Eukaryota</taxon>
        <taxon>Fungi</taxon>
        <taxon>Dikarya</taxon>
        <taxon>Ascomycota</taxon>
        <taxon>Pezizomycotina</taxon>
        <taxon>Sordariomycetes</taxon>
        <taxon>Sordariomycetidae</taxon>
        <taxon>Sordariales</taxon>
        <taxon>Schizotheciaceae</taxon>
        <taxon>Schizothecium</taxon>
    </lineage>
</organism>
<protein>
    <submittedName>
        <fullName evidence="2">Uncharacterized protein</fullName>
    </submittedName>
</protein>
<feature type="region of interest" description="Disordered" evidence="1">
    <location>
        <begin position="392"/>
        <end position="436"/>
    </location>
</feature>
<name>A0AA40EP80_9PEZI</name>
<dbReference type="Gene3D" id="2.130.10.10">
    <property type="entry name" value="YVTN repeat-like/Quinoprotein amine dehydrogenase"/>
    <property type="match status" value="1"/>
</dbReference>
<proteinExistence type="predicted"/>
<reference evidence="2" key="1">
    <citation type="submission" date="2023-06" db="EMBL/GenBank/DDBJ databases">
        <title>Genome-scale phylogeny and comparative genomics of the fungal order Sordariales.</title>
        <authorList>
            <consortium name="Lawrence Berkeley National Laboratory"/>
            <person name="Hensen N."/>
            <person name="Bonometti L."/>
            <person name="Westerberg I."/>
            <person name="Brannstrom I.O."/>
            <person name="Guillou S."/>
            <person name="Cros-Aarteil S."/>
            <person name="Calhoun S."/>
            <person name="Haridas S."/>
            <person name="Kuo A."/>
            <person name="Mondo S."/>
            <person name="Pangilinan J."/>
            <person name="Riley R."/>
            <person name="LaButti K."/>
            <person name="Andreopoulos B."/>
            <person name="Lipzen A."/>
            <person name="Chen C."/>
            <person name="Yanf M."/>
            <person name="Daum C."/>
            <person name="Ng V."/>
            <person name="Clum A."/>
            <person name="Steindorff A."/>
            <person name="Ohm R."/>
            <person name="Martin F."/>
            <person name="Silar P."/>
            <person name="Natvig D."/>
            <person name="Lalanne C."/>
            <person name="Gautier V."/>
            <person name="Ament-velasquez S.L."/>
            <person name="Kruys A."/>
            <person name="Hutchinson M.I."/>
            <person name="Powell A.J."/>
            <person name="Barry K."/>
            <person name="Miller A.N."/>
            <person name="Grigoriev I.V."/>
            <person name="Debuchy R."/>
            <person name="Gladieux P."/>
            <person name="Thoren M.H."/>
            <person name="Johannesson H."/>
        </authorList>
    </citation>
    <scope>NUCLEOTIDE SEQUENCE</scope>
    <source>
        <strain evidence="2">SMH3187-1</strain>
    </source>
</reference>
<accession>A0AA40EP80</accession>
<dbReference type="Proteomes" id="UP001172155">
    <property type="component" value="Unassembled WGS sequence"/>
</dbReference>
<dbReference type="EMBL" id="JAUKUD010000005">
    <property type="protein sequence ID" value="KAK0742946.1"/>
    <property type="molecule type" value="Genomic_DNA"/>
</dbReference>
<comment type="caution">
    <text evidence="2">The sequence shown here is derived from an EMBL/GenBank/DDBJ whole genome shotgun (WGS) entry which is preliminary data.</text>
</comment>
<sequence>MTDVNLLEAFWTLHDVTSAALATVVQSQLVSLKGSAETGQGHPAAASSDRDLLDTVQAMSGLLGNDTAKKSVWEYIGGMLSQLPSSSGMIIPTRGAASDRLKRSLNAEAAEFASFLRARDAPPSRQEQQSLEVDPDGDGIFEDNGQLHPMPLQPQYLEERLSRHVSPSPAQDLVGNNLMASPSISEASTSKADARGFQQASPSARQVIAGHGMASMSPSISEASTSIDARGPTPAASPCDDDLQKGLLPVFETSASPQKPPCDGSLHETSPQLRQPPYEDSPQRGLRPVFETNPLQQQPSMYGGQGEFSQPTEVVWVSAEYAHMATGAGHNRYIQYPPVQPSPQPPPDSRLHEFYSPAAESPSGIPSYIDSGLQVVEQQVVVENRSRVYNSLPPLAHQQTTRPEPSLPEVNHSSSVGPPLDIPRRPSSPAAMSLATSSRTSFRKKFNVFGMFAAPKRGPGSESLGPSVPEDLQFRFSAAGTVLLLWPRRSPSHITKVPSPFHSATILDLYQQTDQNTIRRGGVVSVRLVEGGTGSVAVMVLCDKTSKLLYFDQGGHKTETRLGLPTSTATCLAVSRDDAVIAVGCGPVIHLFRILNGTPYLTNSVEPHSECAAFSSSSDQYRIQRVNFSPDSTMLVAATQEYSGTHKYPVYLRLWNCSGMEATLEQELEPTALSLGYGDDTGLTSIFCAMDTARPENSRLFLTAACNKSYGAILSLGGKRGRHKHLDLAEQRIDNAAQLGDVFTFKSGRHKLCVLDVPSGTVKEIANFSAERADLKVQHDAMAVGMPSRGRVFAFWKSSSGALILKQIDAAENGGQSGMRTMDLRDVYLGAK</sequence>
<feature type="compositionally biased region" description="Polar residues" evidence="1">
    <location>
        <begin position="216"/>
        <end position="227"/>
    </location>
</feature>